<feature type="compositionally biased region" description="Low complexity" evidence="1">
    <location>
        <begin position="126"/>
        <end position="138"/>
    </location>
</feature>
<dbReference type="InterPro" id="IPR008507">
    <property type="entry name" value="DUF789"/>
</dbReference>
<evidence type="ECO:0000313" key="3">
    <source>
        <dbReference type="Proteomes" id="UP000075243"/>
    </source>
</evidence>
<dbReference type="Gramene" id="C.cajan_33259.t">
    <property type="protein sequence ID" value="C.cajan_33259.t"/>
    <property type="gene ID" value="C.cajan_33259"/>
</dbReference>
<dbReference type="AlphaFoldDB" id="A0A151RKI3"/>
<dbReference type="OMA" id="EEMECCE"/>
<sequence>MSSSSLLRLGNPLSNFQRFLLCVTPDVPSRTLQSCCSDATGQSLPLSKDTIAYITLKDLWDCYNEWSAYGAGIPLMLDSGDTVMQYYVPYLSAIQIYTNKSASRIIRRDDSGVEFESDSWSDDSGSDNLSRSLSNNSSKAWDIDSDSSSDQAGSWPTKDDDYLYLQYNETSPPYKRVPFAEKISELSRSHPALMTLRSVDISPSSWMAVAWYPIYSVPCQKNKKDLAASFLTFHALSSPSQDCAIKCDEIDSGKITSYLPGWRNIIREKCKKKESGCIPLSPFGLATYKMRKDMWSNPSNNPRVPDLYNAADLWLKNLNVDHHDFKFFKLRPTL</sequence>
<name>A0A151RKI3_CAJCA</name>
<gene>
    <name evidence="2" type="ORF">KK1_035507</name>
</gene>
<dbReference type="EMBL" id="KQ483686">
    <property type="protein sequence ID" value="KYP43064.1"/>
    <property type="molecule type" value="Genomic_DNA"/>
</dbReference>
<accession>A0A151RKI3</accession>
<evidence type="ECO:0000256" key="1">
    <source>
        <dbReference type="SAM" id="MobiDB-lite"/>
    </source>
</evidence>
<dbReference type="PANTHER" id="PTHR31343">
    <property type="entry name" value="T15D22.8"/>
    <property type="match status" value="1"/>
</dbReference>
<organism evidence="2 3">
    <name type="scientific">Cajanus cajan</name>
    <name type="common">Pigeon pea</name>
    <name type="synonym">Cajanus indicus</name>
    <dbReference type="NCBI Taxonomy" id="3821"/>
    <lineage>
        <taxon>Eukaryota</taxon>
        <taxon>Viridiplantae</taxon>
        <taxon>Streptophyta</taxon>
        <taxon>Embryophyta</taxon>
        <taxon>Tracheophyta</taxon>
        <taxon>Spermatophyta</taxon>
        <taxon>Magnoliopsida</taxon>
        <taxon>eudicotyledons</taxon>
        <taxon>Gunneridae</taxon>
        <taxon>Pentapetalae</taxon>
        <taxon>rosids</taxon>
        <taxon>fabids</taxon>
        <taxon>Fabales</taxon>
        <taxon>Fabaceae</taxon>
        <taxon>Papilionoideae</taxon>
        <taxon>50 kb inversion clade</taxon>
        <taxon>NPAAA clade</taxon>
        <taxon>indigoferoid/millettioid clade</taxon>
        <taxon>Phaseoleae</taxon>
        <taxon>Cajanus</taxon>
    </lineage>
</organism>
<protein>
    <submittedName>
        <fullName evidence="2">Uncharacterized protein</fullName>
    </submittedName>
</protein>
<reference evidence="2" key="1">
    <citation type="journal article" date="2012" name="Nat. Biotechnol.">
        <title>Draft genome sequence of pigeonpea (Cajanus cajan), an orphan legume crop of resource-poor farmers.</title>
        <authorList>
            <person name="Varshney R.K."/>
            <person name="Chen W."/>
            <person name="Li Y."/>
            <person name="Bharti A.K."/>
            <person name="Saxena R.K."/>
            <person name="Schlueter J.A."/>
            <person name="Donoghue M.T."/>
            <person name="Azam S."/>
            <person name="Fan G."/>
            <person name="Whaley A.M."/>
            <person name="Farmer A.D."/>
            <person name="Sheridan J."/>
            <person name="Iwata A."/>
            <person name="Tuteja R."/>
            <person name="Penmetsa R.V."/>
            <person name="Wu W."/>
            <person name="Upadhyaya H.D."/>
            <person name="Yang S.P."/>
            <person name="Shah T."/>
            <person name="Saxena K.B."/>
            <person name="Michael T."/>
            <person name="McCombie W.R."/>
            <person name="Yang B."/>
            <person name="Zhang G."/>
            <person name="Yang H."/>
            <person name="Wang J."/>
            <person name="Spillane C."/>
            <person name="Cook D.R."/>
            <person name="May G.D."/>
            <person name="Xu X."/>
            <person name="Jackson S.A."/>
        </authorList>
    </citation>
    <scope>NUCLEOTIDE SEQUENCE [LARGE SCALE GENOMIC DNA]</scope>
</reference>
<dbReference type="STRING" id="3821.A0A151RKI3"/>
<dbReference type="Pfam" id="PF05623">
    <property type="entry name" value="DUF789"/>
    <property type="match status" value="1"/>
</dbReference>
<feature type="region of interest" description="Disordered" evidence="1">
    <location>
        <begin position="114"/>
        <end position="155"/>
    </location>
</feature>
<dbReference type="PANTHER" id="PTHR31343:SF29">
    <property type="entry name" value="DUF789 DOMAIN-CONTAINING PROTEIN"/>
    <property type="match status" value="1"/>
</dbReference>
<proteinExistence type="predicted"/>
<evidence type="ECO:0000313" key="2">
    <source>
        <dbReference type="EMBL" id="KYP43064.1"/>
    </source>
</evidence>
<keyword evidence="3" id="KW-1185">Reference proteome</keyword>
<dbReference type="Proteomes" id="UP000075243">
    <property type="component" value="Unassembled WGS sequence"/>
</dbReference>
<feature type="compositionally biased region" description="Acidic residues" evidence="1">
    <location>
        <begin position="114"/>
        <end position="125"/>
    </location>
</feature>